<sequence length="320" mass="37314">MFRGPNLQQDLQSLILKWRQYKYAFTADIEKMFRQIWINREDQNLQMILWRDNPNKKLIEYHLATISYGTKAAPFLAMMTLKRLAHDERLNFQDSSAPSVLEESFYMDDLIHGAHSIQAATQLQTDMIKLLKAGGFHLRKWKSNSPELLEHVNITVQHQDLFDFKQVESTKALGLGWDPQNDHFIFESKLLTKSKLTKRSLLSEISKIFDPLGWLSPLTTKLKILFQDVWRANLEWDALVPQHIYEEWYKISQDISMISQFRVPRWLQTQEDDIVELHGFCDSSTKAYSCVVFCKINRCNSSSVVLVAGKTKLVPLSKKC</sequence>
<dbReference type="Pfam" id="PF00078">
    <property type="entry name" value="RVT_1"/>
    <property type="match status" value="1"/>
</dbReference>
<comment type="caution">
    <text evidence="2">The sequence shown here is derived from an EMBL/GenBank/DDBJ whole genome shotgun (WGS) entry which is preliminary data.</text>
</comment>
<dbReference type="InterPro" id="IPR000477">
    <property type="entry name" value="RT_dom"/>
</dbReference>
<dbReference type="PANTHER" id="PTHR47331">
    <property type="entry name" value="PHD-TYPE DOMAIN-CONTAINING PROTEIN"/>
    <property type="match status" value="1"/>
</dbReference>
<feature type="domain" description="Reverse transcriptase" evidence="1">
    <location>
        <begin position="1"/>
        <end position="156"/>
    </location>
</feature>
<reference evidence="2" key="1">
    <citation type="submission" date="2022-03" db="EMBL/GenBank/DDBJ databases">
        <authorList>
            <person name="Tunstrom K."/>
        </authorList>
    </citation>
    <scope>NUCLEOTIDE SEQUENCE</scope>
</reference>
<name>A0AAU9VCZ7_EUPED</name>
<dbReference type="Proteomes" id="UP001153954">
    <property type="component" value="Unassembled WGS sequence"/>
</dbReference>
<dbReference type="InterPro" id="IPR008042">
    <property type="entry name" value="Retrotrans_Pao"/>
</dbReference>
<dbReference type="SUPFAM" id="SSF56672">
    <property type="entry name" value="DNA/RNA polymerases"/>
    <property type="match status" value="1"/>
</dbReference>
<proteinExistence type="predicted"/>
<dbReference type="Pfam" id="PF05380">
    <property type="entry name" value="Peptidase_A17"/>
    <property type="match status" value="1"/>
</dbReference>
<dbReference type="AlphaFoldDB" id="A0AAU9VCZ7"/>
<dbReference type="GO" id="GO:0071897">
    <property type="term" value="P:DNA biosynthetic process"/>
    <property type="evidence" value="ECO:0007669"/>
    <property type="project" value="UniProtKB-ARBA"/>
</dbReference>
<keyword evidence="3" id="KW-1185">Reference proteome</keyword>
<accession>A0AAU9VCZ7</accession>
<evidence type="ECO:0000313" key="3">
    <source>
        <dbReference type="Proteomes" id="UP001153954"/>
    </source>
</evidence>
<gene>
    <name evidence="2" type="ORF">EEDITHA_LOCUS23112</name>
</gene>
<dbReference type="PROSITE" id="PS50878">
    <property type="entry name" value="RT_POL"/>
    <property type="match status" value="1"/>
</dbReference>
<dbReference type="EMBL" id="CAKOGL010000065">
    <property type="protein sequence ID" value="CAH2109255.1"/>
    <property type="molecule type" value="Genomic_DNA"/>
</dbReference>
<dbReference type="InterPro" id="IPR043502">
    <property type="entry name" value="DNA/RNA_pol_sf"/>
</dbReference>
<evidence type="ECO:0000259" key="1">
    <source>
        <dbReference type="PROSITE" id="PS50878"/>
    </source>
</evidence>
<evidence type="ECO:0000313" key="2">
    <source>
        <dbReference type="EMBL" id="CAH2109255.1"/>
    </source>
</evidence>
<protein>
    <recommendedName>
        <fullName evidence="1">Reverse transcriptase domain-containing protein</fullName>
    </recommendedName>
</protein>
<organism evidence="2 3">
    <name type="scientific">Euphydryas editha</name>
    <name type="common">Edith's checkerspot</name>
    <dbReference type="NCBI Taxonomy" id="104508"/>
    <lineage>
        <taxon>Eukaryota</taxon>
        <taxon>Metazoa</taxon>
        <taxon>Ecdysozoa</taxon>
        <taxon>Arthropoda</taxon>
        <taxon>Hexapoda</taxon>
        <taxon>Insecta</taxon>
        <taxon>Pterygota</taxon>
        <taxon>Neoptera</taxon>
        <taxon>Endopterygota</taxon>
        <taxon>Lepidoptera</taxon>
        <taxon>Glossata</taxon>
        <taxon>Ditrysia</taxon>
        <taxon>Papilionoidea</taxon>
        <taxon>Nymphalidae</taxon>
        <taxon>Nymphalinae</taxon>
        <taxon>Euphydryas</taxon>
    </lineage>
</organism>